<accession>A0A0G4EVY2</accession>
<feature type="chain" id="PRO_5005187702" evidence="2">
    <location>
        <begin position="23"/>
        <end position="163"/>
    </location>
</feature>
<proteinExistence type="predicted"/>
<dbReference type="EMBL" id="CDMY01000324">
    <property type="protein sequence ID" value="CEM02367.1"/>
    <property type="molecule type" value="Genomic_DNA"/>
</dbReference>
<dbReference type="VEuPathDB" id="CryptoDB:Vbra_8326"/>
<feature type="compositionally biased region" description="Basic and acidic residues" evidence="1">
    <location>
        <begin position="99"/>
        <end position="108"/>
    </location>
</feature>
<dbReference type="InParanoid" id="A0A0G4EVY2"/>
<evidence type="ECO:0000256" key="2">
    <source>
        <dbReference type="SAM" id="SignalP"/>
    </source>
</evidence>
<evidence type="ECO:0000256" key="1">
    <source>
        <dbReference type="SAM" id="MobiDB-lite"/>
    </source>
</evidence>
<keyword evidence="4" id="KW-1185">Reference proteome</keyword>
<evidence type="ECO:0000313" key="3">
    <source>
        <dbReference type="EMBL" id="CEM02367.1"/>
    </source>
</evidence>
<dbReference type="AlphaFoldDB" id="A0A0G4EVY2"/>
<feature type="compositionally biased region" description="Gly residues" evidence="1">
    <location>
        <begin position="76"/>
        <end position="85"/>
    </location>
</feature>
<name>A0A0G4EVY2_VITBC</name>
<reference evidence="3 4" key="1">
    <citation type="submission" date="2014-11" db="EMBL/GenBank/DDBJ databases">
        <authorList>
            <person name="Zhu J."/>
            <person name="Qi W."/>
            <person name="Song R."/>
        </authorList>
    </citation>
    <scope>NUCLEOTIDE SEQUENCE [LARGE SCALE GENOMIC DNA]</scope>
</reference>
<gene>
    <name evidence="3" type="ORF">Vbra_8326</name>
</gene>
<protein>
    <submittedName>
        <fullName evidence="3">Uncharacterized protein</fullName>
    </submittedName>
</protein>
<organism evidence="3 4">
    <name type="scientific">Vitrella brassicaformis (strain CCMP3155)</name>
    <dbReference type="NCBI Taxonomy" id="1169540"/>
    <lineage>
        <taxon>Eukaryota</taxon>
        <taxon>Sar</taxon>
        <taxon>Alveolata</taxon>
        <taxon>Colpodellida</taxon>
        <taxon>Vitrellaceae</taxon>
        <taxon>Vitrella</taxon>
    </lineage>
</organism>
<feature type="compositionally biased region" description="Basic and acidic residues" evidence="1">
    <location>
        <begin position="63"/>
        <end position="74"/>
    </location>
</feature>
<sequence>MLPSKLAQVLLVVANILIPCLFLDYLQTSSVFEDIQDKIAAQQRRAPTQDDYRPPATERDLRKALQGGNEHDDQGEGGCADGGAAAGRATVVENSSYADDNRRADHPYKVPGHSSVAPGSAGRVECHLRKDEVGGVWRQRCWRVVIILIQAAVSFFGGTARDG</sequence>
<feature type="region of interest" description="Disordered" evidence="1">
    <location>
        <begin position="63"/>
        <end position="120"/>
    </location>
</feature>
<evidence type="ECO:0000313" key="4">
    <source>
        <dbReference type="Proteomes" id="UP000041254"/>
    </source>
</evidence>
<dbReference type="Proteomes" id="UP000041254">
    <property type="component" value="Unassembled WGS sequence"/>
</dbReference>
<feature type="signal peptide" evidence="2">
    <location>
        <begin position="1"/>
        <end position="22"/>
    </location>
</feature>
<keyword evidence="2" id="KW-0732">Signal</keyword>